<dbReference type="Gene3D" id="3.40.50.880">
    <property type="match status" value="1"/>
</dbReference>
<dbReference type="InterPro" id="IPR002818">
    <property type="entry name" value="DJ-1/PfpI"/>
</dbReference>
<protein>
    <submittedName>
        <fullName evidence="2">Thiamine biosynthesis protein ThiJ</fullName>
    </submittedName>
</protein>
<dbReference type="AlphaFoldDB" id="A0A0F4QL78"/>
<dbReference type="Pfam" id="PF01965">
    <property type="entry name" value="DJ-1_PfpI"/>
    <property type="match status" value="1"/>
</dbReference>
<evidence type="ECO:0000259" key="1">
    <source>
        <dbReference type="Pfam" id="PF01965"/>
    </source>
</evidence>
<dbReference type="Proteomes" id="UP000033452">
    <property type="component" value="Unassembled WGS sequence"/>
</dbReference>
<evidence type="ECO:0000313" key="3">
    <source>
        <dbReference type="Proteomes" id="UP000033452"/>
    </source>
</evidence>
<name>A0A0F4QL78_9GAMM</name>
<evidence type="ECO:0000313" key="2">
    <source>
        <dbReference type="EMBL" id="KJZ08015.1"/>
    </source>
</evidence>
<dbReference type="EMBL" id="JXYA01000031">
    <property type="protein sequence ID" value="KJZ08015.1"/>
    <property type="molecule type" value="Genomic_DNA"/>
</dbReference>
<accession>A0A0F4QL78</accession>
<gene>
    <name evidence="2" type="ORF">TW77_13915</name>
</gene>
<feature type="domain" description="DJ-1/PfpI" evidence="1">
    <location>
        <begin position="3"/>
        <end position="157"/>
    </location>
</feature>
<sequence length="223" mass="24165">MYKVGIVLFDDFTDVDFFLMYDLLGRTADSWTVSILGTQPEHRSHLGMKVKTDGHICAVADQDAVLITSGKRGIPAAMKNTEFMSALNLDPKKQLIGSICAGSFILHELGLLKGKPLTTNPDAKTALQSLGGDVQDTPLVIEGNIATAGGCLSLMYLIGWLAERLFDSNKRKAIQNQLIPAGQLALFENLIATTIQSAELANSQNQRIKLNMDRESAEASSQV</sequence>
<dbReference type="InterPro" id="IPR029062">
    <property type="entry name" value="Class_I_gatase-like"/>
</dbReference>
<dbReference type="OrthoDB" id="3210279at2"/>
<reference evidence="2 3" key="1">
    <citation type="journal article" date="2015" name="BMC Genomics">
        <title>Genome mining reveals unlocked bioactive potential of marine Gram-negative bacteria.</title>
        <authorList>
            <person name="Machado H."/>
            <person name="Sonnenschein E.C."/>
            <person name="Melchiorsen J."/>
            <person name="Gram L."/>
        </authorList>
    </citation>
    <scope>NUCLEOTIDE SEQUENCE [LARGE SCALE GENOMIC DNA]</scope>
    <source>
        <strain evidence="2 3">S2471</strain>
    </source>
</reference>
<keyword evidence="3" id="KW-1185">Reference proteome</keyword>
<comment type="caution">
    <text evidence="2">The sequence shown here is derived from an EMBL/GenBank/DDBJ whole genome shotgun (WGS) entry which is preliminary data.</text>
</comment>
<dbReference type="PATRIC" id="fig|43658.5.peg.2940"/>
<dbReference type="PANTHER" id="PTHR43130">
    <property type="entry name" value="ARAC-FAMILY TRANSCRIPTIONAL REGULATOR"/>
    <property type="match status" value="1"/>
</dbReference>
<organism evidence="2 3">
    <name type="scientific">Pseudoalteromonas rubra</name>
    <dbReference type="NCBI Taxonomy" id="43658"/>
    <lineage>
        <taxon>Bacteria</taxon>
        <taxon>Pseudomonadati</taxon>
        <taxon>Pseudomonadota</taxon>
        <taxon>Gammaproteobacteria</taxon>
        <taxon>Alteromonadales</taxon>
        <taxon>Pseudoalteromonadaceae</taxon>
        <taxon>Pseudoalteromonas</taxon>
    </lineage>
</organism>
<dbReference type="GO" id="GO:0006355">
    <property type="term" value="P:regulation of DNA-templated transcription"/>
    <property type="evidence" value="ECO:0007669"/>
    <property type="project" value="TreeGrafter"/>
</dbReference>
<proteinExistence type="predicted"/>
<dbReference type="PANTHER" id="PTHR43130:SF2">
    <property type="entry name" value="DJ-1_PFPI DOMAIN-CONTAINING PROTEIN"/>
    <property type="match status" value="1"/>
</dbReference>
<dbReference type="SUPFAM" id="SSF52317">
    <property type="entry name" value="Class I glutamine amidotransferase-like"/>
    <property type="match status" value="1"/>
</dbReference>
<dbReference type="InterPro" id="IPR052158">
    <property type="entry name" value="INH-QAR"/>
</dbReference>